<feature type="compositionally biased region" description="Low complexity" evidence="1">
    <location>
        <begin position="295"/>
        <end position="309"/>
    </location>
</feature>
<evidence type="ECO:0000313" key="3">
    <source>
        <dbReference type="Proteomes" id="UP001221757"/>
    </source>
</evidence>
<protein>
    <submittedName>
        <fullName evidence="2">Uncharacterized protein</fullName>
    </submittedName>
</protein>
<feature type="region of interest" description="Disordered" evidence="1">
    <location>
        <begin position="25"/>
        <end position="49"/>
    </location>
</feature>
<dbReference type="AlphaFoldDB" id="A0AAD7BH27"/>
<evidence type="ECO:0000313" key="2">
    <source>
        <dbReference type="EMBL" id="KAJ7620668.1"/>
    </source>
</evidence>
<dbReference type="EMBL" id="JARKIE010000700">
    <property type="protein sequence ID" value="KAJ7620668.1"/>
    <property type="molecule type" value="Genomic_DNA"/>
</dbReference>
<accession>A0AAD7BH27</accession>
<evidence type="ECO:0000256" key="1">
    <source>
        <dbReference type="SAM" id="MobiDB-lite"/>
    </source>
</evidence>
<feature type="compositionally biased region" description="Basic and acidic residues" evidence="1">
    <location>
        <begin position="30"/>
        <end position="48"/>
    </location>
</feature>
<sequence length="344" mass="37098">MVTSTSPGSGCASCKAISAWTAKSRSGCRKPWETRRDERPSGEHKPGVHEGANIRIVRVGEGGLQRRQVVGRAIGNAGNITDELKVRQRTRRFQDGKAGSLGMDSRVAVRQHAGDGCLCGLLPCHEQLRRCENLLTAKLNGLDTIGVVGLNHSLRSGPSGTMRPLCLVAVPTRGDPPQKSSASPRSPAIRTPSRPRQTIPTPGKLKRITASKFASTVGTPWAERMNARPSHALPNSTEYGADALDRAARDLAYPAIRARLLNDQNYRDALVTVAQSSFATTESSRIAPTLERDFSPNNHISIPINPIKSTSEPMPSFPESRMPRSPTNTRVFPPSPVPALKGTT</sequence>
<reference evidence="2" key="1">
    <citation type="submission" date="2023-03" db="EMBL/GenBank/DDBJ databases">
        <title>Massive genome expansion in bonnet fungi (Mycena s.s.) driven by repeated elements and novel gene families across ecological guilds.</title>
        <authorList>
            <consortium name="Lawrence Berkeley National Laboratory"/>
            <person name="Harder C.B."/>
            <person name="Miyauchi S."/>
            <person name="Viragh M."/>
            <person name="Kuo A."/>
            <person name="Thoen E."/>
            <person name="Andreopoulos B."/>
            <person name="Lu D."/>
            <person name="Skrede I."/>
            <person name="Drula E."/>
            <person name="Henrissat B."/>
            <person name="Morin E."/>
            <person name="Kohler A."/>
            <person name="Barry K."/>
            <person name="LaButti K."/>
            <person name="Morin E."/>
            <person name="Salamov A."/>
            <person name="Lipzen A."/>
            <person name="Mereny Z."/>
            <person name="Hegedus B."/>
            <person name="Baldrian P."/>
            <person name="Stursova M."/>
            <person name="Weitz H."/>
            <person name="Taylor A."/>
            <person name="Grigoriev I.V."/>
            <person name="Nagy L.G."/>
            <person name="Martin F."/>
            <person name="Kauserud H."/>
        </authorList>
    </citation>
    <scope>NUCLEOTIDE SEQUENCE</scope>
    <source>
        <strain evidence="2">CBHHK067</strain>
    </source>
</reference>
<feature type="region of interest" description="Disordered" evidence="1">
    <location>
        <begin position="291"/>
        <end position="344"/>
    </location>
</feature>
<gene>
    <name evidence="2" type="ORF">B0H17DRAFT_1151995</name>
</gene>
<name>A0AAD7BH27_MYCRO</name>
<organism evidence="2 3">
    <name type="scientific">Mycena rosella</name>
    <name type="common">Pink bonnet</name>
    <name type="synonym">Agaricus rosellus</name>
    <dbReference type="NCBI Taxonomy" id="1033263"/>
    <lineage>
        <taxon>Eukaryota</taxon>
        <taxon>Fungi</taxon>
        <taxon>Dikarya</taxon>
        <taxon>Basidiomycota</taxon>
        <taxon>Agaricomycotina</taxon>
        <taxon>Agaricomycetes</taxon>
        <taxon>Agaricomycetidae</taxon>
        <taxon>Agaricales</taxon>
        <taxon>Marasmiineae</taxon>
        <taxon>Mycenaceae</taxon>
        <taxon>Mycena</taxon>
    </lineage>
</organism>
<dbReference type="Proteomes" id="UP001221757">
    <property type="component" value="Unassembled WGS sequence"/>
</dbReference>
<feature type="region of interest" description="Disordered" evidence="1">
    <location>
        <begin position="170"/>
        <end position="202"/>
    </location>
</feature>
<comment type="caution">
    <text evidence="2">The sequence shown here is derived from an EMBL/GenBank/DDBJ whole genome shotgun (WGS) entry which is preliminary data.</text>
</comment>
<proteinExistence type="predicted"/>
<keyword evidence="3" id="KW-1185">Reference proteome</keyword>